<name>A0AAN8WR02_HALRR</name>
<comment type="caution">
    <text evidence="1">The sequence shown here is derived from an EMBL/GenBank/DDBJ whole genome shotgun (WGS) entry which is preliminary data.</text>
</comment>
<dbReference type="AlphaFoldDB" id="A0AAN8WR02"/>
<dbReference type="EMBL" id="JAXCGZ010015249">
    <property type="protein sequence ID" value="KAK7070741.1"/>
    <property type="molecule type" value="Genomic_DNA"/>
</dbReference>
<dbReference type="SUPFAM" id="SSF51197">
    <property type="entry name" value="Clavaminate synthase-like"/>
    <property type="match status" value="1"/>
</dbReference>
<organism evidence="1 2">
    <name type="scientific">Halocaridina rubra</name>
    <name type="common">Hawaiian red shrimp</name>
    <dbReference type="NCBI Taxonomy" id="373956"/>
    <lineage>
        <taxon>Eukaryota</taxon>
        <taxon>Metazoa</taxon>
        <taxon>Ecdysozoa</taxon>
        <taxon>Arthropoda</taxon>
        <taxon>Crustacea</taxon>
        <taxon>Multicrustacea</taxon>
        <taxon>Malacostraca</taxon>
        <taxon>Eumalacostraca</taxon>
        <taxon>Eucarida</taxon>
        <taxon>Decapoda</taxon>
        <taxon>Pleocyemata</taxon>
        <taxon>Caridea</taxon>
        <taxon>Atyoidea</taxon>
        <taxon>Atyidae</taxon>
        <taxon>Halocaridina</taxon>
    </lineage>
</organism>
<evidence type="ECO:0000313" key="2">
    <source>
        <dbReference type="Proteomes" id="UP001381693"/>
    </source>
</evidence>
<dbReference type="Gene3D" id="2.60.120.620">
    <property type="entry name" value="q2cbj1_9rhob like domain"/>
    <property type="match status" value="1"/>
</dbReference>
<gene>
    <name evidence="1" type="ORF">SK128_006743</name>
</gene>
<reference evidence="1 2" key="1">
    <citation type="submission" date="2023-11" db="EMBL/GenBank/DDBJ databases">
        <title>Halocaridina rubra genome assembly.</title>
        <authorList>
            <person name="Smith C."/>
        </authorList>
    </citation>
    <scope>NUCLEOTIDE SEQUENCE [LARGE SCALE GENOMIC DNA]</scope>
    <source>
        <strain evidence="1">EP-1</strain>
        <tissue evidence="1">Whole</tissue>
    </source>
</reference>
<proteinExistence type="predicted"/>
<protein>
    <submittedName>
        <fullName evidence="1">Uncharacterized protein</fullName>
    </submittedName>
</protein>
<keyword evidence="2" id="KW-1185">Reference proteome</keyword>
<evidence type="ECO:0000313" key="1">
    <source>
        <dbReference type="EMBL" id="KAK7070741.1"/>
    </source>
</evidence>
<sequence>MKAVHNLSFMCCLTSVKRERCASSQMIRFNILVLQLLGGDELYHYHSKLMLKDAYVGGRTVWHQDYGLVLLAPEVQ</sequence>
<accession>A0AAN8WR02</accession>
<dbReference type="Proteomes" id="UP001381693">
    <property type="component" value="Unassembled WGS sequence"/>
</dbReference>